<evidence type="ECO:0000256" key="4">
    <source>
        <dbReference type="ARBA" id="ARBA00013179"/>
    </source>
</evidence>
<keyword evidence="9" id="KW-0732">Signal</keyword>
<dbReference type="OrthoDB" id="88467at2759"/>
<comment type="catalytic activity">
    <reaction evidence="1">
        <text>a 1,2-diacyl-sn-glycero-3-phosphocholine + H2O = a 2-acyl-sn-glycero-3-phosphocholine + a fatty acid + H(+)</text>
        <dbReference type="Rhea" id="RHEA:18689"/>
        <dbReference type="ChEBI" id="CHEBI:15377"/>
        <dbReference type="ChEBI" id="CHEBI:15378"/>
        <dbReference type="ChEBI" id="CHEBI:28868"/>
        <dbReference type="ChEBI" id="CHEBI:57643"/>
        <dbReference type="ChEBI" id="CHEBI:57875"/>
        <dbReference type="EC" id="3.1.1.32"/>
    </reaction>
</comment>
<keyword evidence="6" id="KW-0378">Hydrolase</keyword>
<evidence type="ECO:0000256" key="7">
    <source>
        <dbReference type="ARBA" id="ARBA00023157"/>
    </source>
</evidence>
<dbReference type="GO" id="GO:0005615">
    <property type="term" value="C:extracellular space"/>
    <property type="evidence" value="ECO:0007669"/>
    <property type="project" value="TreeGrafter"/>
</dbReference>
<comment type="similarity">
    <text evidence="3 8">Belongs to the AB hydrolase superfamily. Lipase family.</text>
</comment>
<sequence>MKNCLVFLWLILSIALNINVQGLLDISRSIKNIGGQVIDTAVGLSRDIKSRIGHSVSDKEFTCVKNGLVAAVADVIFLDPHDEPTTAKINLDLFVQSDGEILSARFVEEGHYINIEESKFHPERKTVFIVHGYRESGEDDWLRRMATAYVKYEDVNVIVVDWSVFSKNLNYKQDVYDSRHVATQVKDLSLELLSAFPEGTAWGPIHLIGFSLGAHIVGMIGQYFKHNITEWPVERITGLDPAHPCITEANYALNKEDAPFVDIIHTNGHKGVVISLGMLDPRGHVDFYVNGGQIQPNCGVDLQRVVQSTLPLFCSHHKAHEYFIESLEVAATGNGSFLTGTLWNQSIESALIHVDTPCETTCQNLGITAHPKPEGSFFVPTASDAPYYEIKENDREKIKTILRWLLVTE</sequence>
<dbReference type="PANTHER" id="PTHR11610">
    <property type="entry name" value="LIPASE"/>
    <property type="match status" value="1"/>
</dbReference>
<evidence type="ECO:0000259" key="10">
    <source>
        <dbReference type="Pfam" id="PF00151"/>
    </source>
</evidence>
<feature type="chain" id="PRO_5040210775" description="phospholipase A1" evidence="9">
    <location>
        <begin position="23"/>
        <end position="409"/>
    </location>
</feature>
<dbReference type="Proteomes" id="UP000694866">
    <property type="component" value="Unplaced"/>
</dbReference>
<organism evidence="11 12">
    <name type="scientific">Fopius arisanus</name>
    <dbReference type="NCBI Taxonomy" id="64838"/>
    <lineage>
        <taxon>Eukaryota</taxon>
        <taxon>Metazoa</taxon>
        <taxon>Ecdysozoa</taxon>
        <taxon>Arthropoda</taxon>
        <taxon>Hexapoda</taxon>
        <taxon>Insecta</taxon>
        <taxon>Pterygota</taxon>
        <taxon>Neoptera</taxon>
        <taxon>Endopterygota</taxon>
        <taxon>Hymenoptera</taxon>
        <taxon>Apocrita</taxon>
        <taxon>Ichneumonoidea</taxon>
        <taxon>Braconidae</taxon>
        <taxon>Opiinae</taxon>
        <taxon>Fopius</taxon>
    </lineage>
</organism>
<evidence type="ECO:0000256" key="5">
    <source>
        <dbReference type="ARBA" id="ARBA00022525"/>
    </source>
</evidence>
<reference evidence="12" key="1">
    <citation type="submission" date="2025-08" db="UniProtKB">
        <authorList>
            <consortium name="RefSeq"/>
        </authorList>
    </citation>
    <scope>IDENTIFICATION</scope>
    <source>
        <strain evidence="12">USDA-PBARC FA_bdor</strain>
        <tissue evidence="12">Whole organism</tissue>
    </source>
</reference>
<dbReference type="GeneID" id="105265975"/>
<keyword evidence="7" id="KW-1015">Disulfide bond</keyword>
<dbReference type="Pfam" id="PF00151">
    <property type="entry name" value="Lipase"/>
    <property type="match status" value="1"/>
</dbReference>
<evidence type="ECO:0000256" key="2">
    <source>
        <dbReference type="ARBA" id="ARBA00004613"/>
    </source>
</evidence>
<dbReference type="SUPFAM" id="SSF53474">
    <property type="entry name" value="alpha/beta-Hydrolases"/>
    <property type="match status" value="1"/>
</dbReference>
<dbReference type="GO" id="GO:0016042">
    <property type="term" value="P:lipid catabolic process"/>
    <property type="evidence" value="ECO:0007669"/>
    <property type="project" value="TreeGrafter"/>
</dbReference>
<evidence type="ECO:0000256" key="1">
    <source>
        <dbReference type="ARBA" id="ARBA00000111"/>
    </source>
</evidence>
<comment type="subcellular location">
    <subcellularLocation>
        <location evidence="2">Secreted</location>
    </subcellularLocation>
</comment>
<evidence type="ECO:0000313" key="12">
    <source>
        <dbReference type="RefSeq" id="XP_011302140.1"/>
    </source>
</evidence>
<keyword evidence="5" id="KW-0964">Secreted</keyword>
<gene>
    <name evidence="12" type="primary">LOC105265975</name>
</gene>
<evidence type="ECO:0000256" key="3">
    <source>
        <dbReference type="ARBA" id="ARBA00010701"/>
    </source>
</evidence>
<feature type="signal peptide" evidence="9">
    <location>
        <begin position="1"/>
        <end position="22"/>
    </location>
</feature>
<dbReference type="PRINTS" id="PR00821">
    <property type="entry name" value="TAGLIPASE"/>
</dbReference>
<dbReference type="AlphaFoldDB" id="A0A9R1T3L2"/>
<dbReference type="EC" id="3.1.1.32" evidence="4"/>
<dbReference type="PANTHER" id="PTHR11610:SF178">
    <property type="entry name" value="LIPASE MEMBER H-A-LIKE PROTEIN"/>
    <property type="match status" value="1"/>
</dbReference>
<name>A0A9R1T3L2_9HYME</name>
<dbReference type="InterPro" id="IPR013818">
    <property type="entry name" value="Lipase"/>
</dbReference>
<evidence type="ECO:0000256" key="9">
    <source>
        <dbReference type="SAM" id="SignalP"/>
    </source>
</evidence>
<accession>A0A9R1T3L2</accession>
<dbReference type="KEGG" id="fas:105265975"/>
<feature type="domain" description="Lipase" evidence="10">
    <location>
        <begin position="89"/>
        <end position="369"/>
    </location>
</feature>
<protein>
    <recommendedName>
        <fullName evidence="4">phospholipase A1</fullName>
        <ecNumber evidence="4">3.1.1.32</ecNumber>
    </recommendedName>
</protein>
<evidence type="ECO:0000313" key="11">
    <source>
        <dbReference type="Proteomes" id="UP000694866"/>
    </source>
</evidence>
<dbReference type="Gene3D" id="3.40.50.1820">
    <property type="entry name" value="alpha/beta hydrolase"/>
    <property type="match status" value="1"/>
</dbReference>
<keyword evidence="11" id="KW-1185">Reference proteome</keyword>
<dbReference type="InterPro" id="IPR000734">
    <property type="entry name" value="TAG_lipase"/>
</dbReference>
<dbReference type="GO" id="GO:0008970">
    <property type="term" value="F:phospholipase A1 activity"/>
    <property type="evidence" value="ECO:0007669"/>
    <property type="project" value="UniProtKB-EC"/>
</dbReference>
<dbReference type="RefSeq" id="XP_011302140.1">
    <property type="nucleotide sequence ID" value="XM_011303838.1"/>
</dbReference>
<proteinExistence type="inferred from homology"/>
<dbReference type="InterPro" id="IPR029058">
    <property type="entry name" value="AB_hydrolase_fold"/>
</dbReference>
<evidence type="ECO:0000256" key="6">
    <source>
        <dbReference type="ARBA" id="ARBA00022801"/>
    </source>
</evidence>
<evidence type="ECO:0000256" key="8">
    <source>
        <dbReference type="RuleBase" id="RU004262"/>
    </source>
</evidence>